<keyword evidence="2" id="KW-0678">Repressor</keyword>
<dbReference type="SUPFAM" id="SSF55681">
    <property type="entry name" value="Class II aaRS and biotin synthetases"/>
    <property type="match status" value="1"/>
</dbReference>
<dbReference type="PANTHER" id="PTHR12835">
    <property type="entry name" value="BIOTIN PROTEIN LIGASE"/>
    <property type="match status" value="1"/>
</dbReference>
<feature type="binding site" evidence="2">
    <location>
        <begin position="89"/>
        <end position="91"/>
    </location>
    <ligand>
        <name>biotin</name>
        <dbReference type="ChEBI" id="CHEBI:57586"/>
    </ligand>
</feature>
<dbReference type="Pfam" id="PF03099">
    <property type="entry name" value="BPL_LplA_LipB"/>
    <property type="match status" value="1"/>
</dbReference>
<keyword evidence="2" id="KW-0547">Nucleotide-binding</keyword>
<dbReference type="GO" id="GO:0006355">
    <property type="term" value="P:regulation of DNA-templated transcription"/>
    <property type="evidence" value="ECO:0007669"/>
    <property type="project" value="UniProtKB-UniRule"/>
</dbReference>
<dbReference type="InterPro" id="IPR004143">
    <property type="entry name" value="BPL_LPL_catalytic"/>
</dbReference>
<dbReference type="GO" id="GO:0003677">
    <property type="term" value="F:DNA binding"/>
    <property type="evidence" value="ECO:0007669"/>
    <property type="project" value="UniProtKB-UniRule"/>
</dbReference>
<dbReference type="Proteomes" id="UP000182635">
    <property type="component" value="Unassembled WGS sequence"/>
</dbReference>
<accession>A0A1I2RR10</accession>
<evidence type="ECO:0000313" key="5">
    <source>
        <dbReference type="Proteomes" id="UP000182635"/>
    </source>
</evidence>
<dbReference type="HAMAP" id="MF_00978">
    <property type="entry name" value="Bifunct_BirA"/>
    <property type="match status" value="1"/>
</dbReference>
<keyword evidence="2" id="KW-0805">Transcription regulation</keyword>
<gene>
    <name evidence="2" type="primary">birA</name>
    <name evidence="4" type="ORF">SAMN02910432_01218</name>
</gene>
<dbReference type="RefSeq" id="WP_014073021.1">
    <property type="nucleotide sequence ID" value="NZ_AYYL01000028.1"/>
</dbReference>
<evidence type="ECO:0000313" key="4">
    <source>
        <dbReference type="EMBL" id="SFG40186.1"/>
    </source>
</evidence>
<keyword evidence="2" id="KW-0092">Biotin</keyword>
<dbReference type="AlphaFoldDB" id="A0A1I2RR10"/>
<keyword evidence="2" id="KW-0067">ATP-binding</keyword>
<keyword evidence="2" id="KW-0238">DNA-binding</keyword>
<dbReference type="InterPro" id="IPR036390">
    <property type="entry name" value="WH_DNA-bd_sf"/>
</dbReference>
<keyword evidence="2" id="KW-0804">Transcription</keyword>
<dbReference type="InterPro" id="IPR036388">
    <property type="entry name" value="WH-like_DNA-bd_sf"/>
</dbReference>
<evidence type="ECO:0000256" key="1">
    <source>
        <dbReference type="ARBA" id="ARBA00022598"/>
    </source>
</evidence>
<dbReference type="GeneID" id="29802621"/>
<dbReference type="InterPro" id="IPR045864">
    <property type="entry name" value="aa-tRNA-synth_II/BPL/LPL"/>
</dbReference>
<dbReference type="GO" id="GO:0005524">
    <property type="term" value="F:ATP binding"/>
    <property type="evidence" value="ECO:0007669"/>
    <property type="project" value="UniProtKB-UniRule"/>
</dbReference>
<dbReference type="PANTHER" id="PTHR12835:SF5">
    <property type="entry name" value="BIOTIN--PROTEIN LIGASE"/>
    <property type="match status" value="1"/>
</dbReference>
<dbReference type="Pfam" id="PF08279">
    <property type="entry name" value="HTH_11"/>
    <property type="match status" value="1"/>
</dbReference>
<comment type="caution">
    <text evidence="2">Lacks conserved residue(s) required for the propagation of feature annotation.</text>
</comment>
<dbReference type="EC" id="6.3.4.15" evidence="2"/>
<comment type="function">
    <text evidence="2">Acts both as a biotin--[acetyl-CoA-carboxylase] ligase and a repressor.</text>
</comment>
<keyword evidence="1 2" id="KW-0436">Ligase</keyword>
<dbReference type="Gene3D" id="1.10.10.10">
    <property type="entry name" value="Winged helix-like DNA-binding domain superfamily/Winged helix DNA-binding domain"/>
    <property type="match status" value="1"/>
</dbReference>
<proteinExistence type="inferred from homology"/>
<dbReference type="InterPro" id="IPR013196">
    <property type="entry name" value="HTH_11"/>
</dbReference>
<dbReference type="InterPro" id="IPR004408">
    <property type="entry name" value="Biotin_CoA_COase_ligase"/>
</dbReference>
<comment type="similarity">
    <text evidence="2">Belongs to the biotin--protein ligase family.</text>
</comment>
<dbReference type="GO" id="GO:0005737">
    <property type="term" value="C:cytoplasm"/>
    <property type="evidence" value="ECO:0007669"/>
    <property type="project" value="TreeGrafter"/>
</dbReference>
<dbReference type="EMBL" id="FOPI01000017">
    <property type="protein sequence ID" value="SFG40186.1"/>
    <property type="molecule type" value="Genomic_DNA"/>
</dbReference>
<dbReference type="InterPro" id="IPR030855">
    <property type="entry name" value="Bifunct_BirA"/>
</dbReference>
<dbReference type="GO" id="GO:0009249">
    <property type="term" value="P:protein lipoylation"/>
    <property type="evidence" value="ECO:0007669"/>
    <property type="project" value="UniProtKB-ARBA"/>
</dbReference>
<feature type="domain" description="BPL/LPL catalytic" evidence="3">
    <location>
        <begin position="82"/>
        <end position="261"/>
    </location>
</feature>
<name>A0A1I2RR10_9LACO</name>
<dbReference type="NCBIfam" id="TIGR00121">
    <property type="entry name" value="birA_ligase"/>
    <property type="match status" value="1"/>
</dbReference>
<dbReference type="GO" id="GO:0016740">
    <property type="term" value="F:transferase activity"/>
    <property type="evidence" value="ECO:0007669"/>
    <property type="project" value="UniProtKB-ARBA"/>
</dbReference>
<dbReference type="PROSITE" id="PS51733">
    <property type="entry name" value="BPL_LPL_CATALYTIC"/>
    <property type="match status" value="1"/>
</dbReference>
<dbReference type="GO" id="GO:0004077">
    <property type="term" value="F:biotin--[biotin carboxyl-carrier protein] ligase activity"/>
    <property type="evidence" value="ECO:0007669"/>
    <property type="project" value="UniProtKB-UniRule"/>
</dbReference>
<protein>
    <recommendedName>
        <fullName evidence="2">Bifunctional ligase/repressor BirA</fullName>
    </recommendedName>
    <alternativeName>
        <fullName evidence="2">Biotin--[acetyl-CoA-carboxylase] ligase</fullName>
        <ecNumber evidence="2">6.3.4.15</ecNumber>
    </alternativeName>
    <alternativeName>
        <fullName evidence="2">Biotin--protein ligase</fullName>
    </alternativeName>
    <alternativeName>
        <fullName evidence="2">Biotin-[acetyl-CoA carboxylase] synthetase</fullName>
    </alternativeName>
</protein>
<feature type="binding site" evidence="2">
    <location>
        <position position="114"/>
    </location>
    <ligand>
        <name>biotin</name>
        <dbReference type="ChEBI" id="CHEBI:57586"/>
    </ligand>
</feature>
<sequence>METIEKVFNLLTETPEYVSGQQIANKLNISRTAVWKAVSSLKQRGFLIEGKTRMGYRYLPSMKLNEDEIRRYLDPALDLTFETYEQIESTNDFCKKLALDSKTSKPHIVLSEHQTGGHGRYGRSFFSPKGSGIYLSILLKINNDPIDPGLLTISSSLAVVKALEKLFRINCQLKWVNDIIVDNRKVAGILVEGVTDLQSGAMDHVIIGLGMNYMTDPEIFPDDIRNRAGSLRKYAHRSDVSRNKLIAVFLNEFFKIYPNYRTGAFMNEYRKRSNIIGKQVSVLVSDRVVSEAVKTIDDKGRLVLTDGTILVSGEVTKIREKGYDLHN</sequence>
<dbReference type="SUPFAM" id="SSF46785">
    <property type="entry name" value="Winged helix' DNA-binding domain"/>
    <property type="match status" value="1"/>
</dbReference>
<comment type="catalytic activity">
    <reaction evidence="2">
        <text>biotin + L-lysyl-[protein] + ATP = N(6)-biotinyl-L-lysyl-[protein] + AMP + diphosphate + H(+)</text>
        <dbReference type="Rhea" id="RHEA:11756"/>
        <dbReference type="Rhea" id="RHEA-COMP:9752"/>
        <dbReference type="Rhea" id="RHEA-COMP:10505"/>
        <dbReference type="ChEBI" id="CHEBI:15378"/>
        <dbReference type="ChEBI" id="CHEBI:29969"/>
        <dbReference type="ChEBI" id="CHEBI:30616"/>
        <dbReference type="ChEBI" id="CHEBI:33019"/>
        <dbReference type="ChEBI" id="CHEBI:57586"/>
        <dbReference type="ChEBI" id="CHEBI:83144"/>
        <dbReference type="ChEBI" id="CHEBI:456215"/>
        <dbReference type="EC" id="6.3.4.15"/>
    </reaction>
</comment>
<evidence type="ECO:0000259" key="3">
    <source>
        <dbReference type="PROSITE" id="PS51733"/>
    </source>
</evidence>
<feature type="binding site" evidence="2">
    <location>
        <position position="185"/>
    </location>
    <ligand>
        <name>biotin</name>
        <dbReference type="ChEBI" id="CHEBI:57586"/>
    </ligand>
</feature>
<organism evidence="4 5">
    <name type="scientific">Ligilactobacillus ruminis DSM 20403 = NBRC 102161</name>
    <dbReference type="NCBI Taxonomy" id="1423798"/>
    <lineage>
        <taxon>Bacteria</taxon>
        <taxon>Bacillati</taxon>
        <taxon>Bacillota</taxon>
        <taxon>Bacilli</taxon>
        <taxon>Lactobacillales</taxon>
        <taxon>Lactobacillaceae</taxon>
        <taxon>Ligilactobacillus</taxon>
    </lineage>
</organism>
<dbReference type="CDD" id="cd16442">
    <property type="entry name" value="BPL"/>
    <property type="match status" value="1"/>
</dbReference>
<reference evidence="5" key="1">
    <citation type="submission" date="2016-10" db="EMBL/GenBank/DDBJ databases">
        <authorList>
            <person name="Varghese N."/>
            <person name="Submissions S."/>
        </authorList>
    </citation>
    <scope>NUCLEOTIDE SEQUENCE [LARGE SCALE GENOMIC DNA]</scope>
    <source>
        <strain evidence="5">DSM 20403</strain>
    </source>
</reference>
<dbReference type="Gene3D" id="3.30.930.10">
    <property type="entry name" value="Bira Bifunctional Protein, Domain 2"/>
    <property type="match status" value="1"/>
</dbReference>
<evidence type="ECO:0000256" key="2">
    <source>
        <dbReference type="HAMAP-Rule" id="MF_00978"/>
    </source>
</evidence>
<feature type="DNA-binding region" description="H-T-H motif" evidence="2">
    <location>
        <begin position="20"/>
        <end position="39"/>
    </location>
</feature>
<dbReference type="OrthoDB" id="9807064at2"/>